<keyword evidence="1" id="KW-0732">Signal</keyword>
<dbReference type="AlphaFoldDB" id="F3YVP9"/>
<evidence type="ECO:0000256" key="1">
    <source>
        <dbReference type="SAM" id="SignalP"/>
    </source>
</evidence>
<dbReference type="Proteomes" id="UP000007844">
    <property type="component" value="Chromosome"/>
</dbReference>
<dbReference type="EMBL" id="CP003221">
    <property type="protein sequence ID" value="EGJ48785.1"/>
    <property type="molecule type" value="Genomic_DNA"/>
</dbReference>
<organism evidence="2 3">
    <name type="scientific">Desulfocurvibacter africanus subsp. africanus str. Walvis Bay</name>
    <dbReference type="NCBI Taxonomy" id="690850"/>
    <lineage>
        <taxon>Bacteria</taxon>
        <taxon>Pseudomonadati</taxon>
        <taxon>Thermodesulfobacteriota</taxon>
        <taxon>Desulfovibrionia</taxon>
        <taxon>Desulfovibrionales</taxon>
        <taxon>Desulfovibrionaceae</taxon>
        <taxon>Desulfocurvibacter</taxon>
    </lineage>
</organism>
<feature type="signal peptide" evidence="1">
    <location>
        <begin position="1"/>
        <end position="19"/>
    </location>
</feature>
<evidence type="ECO:0008006" key="4">
    <source>
        <dbReference type="Google" id="ProtNLM"/>
    </source>
</evidence>
<sequence length="184" mass="19846" precursor="true">MLVRIALVCLALSMTFLSACTTYKAQPYSVSAQNAKDLQQSDLGAHKIALAEFTSVKPGIKSINCRSAGPVETPDGKPFAEFIQAALKDELAWAGIYDPSAAKKLQGNLLAIDFNTSSKASWSIKMEFTPQNGSPFTVESVYPFEGAFSADKVCANTGNAFTPAVQAFLGKVFADKRFIDFVRE</sequence>
<dbReference type="HOGENOM" id="CLU_125984_0_0_7"/>
<feature type="chain" id="PRO_5003303181" description="Lipoprotein" evidence="1">
    <location>
        <begin position="20"/>
        <end position="184"/>
    </location>
</feature>
<accession>F3YVP9</accession>
<dbReference type="STRING" id="690850.Desaf_0430"/>
<dbReference type="RefSeq" id="WP_014258633.1">
    <property type="nucleotide sequence ID" value="NC_016629.1"/>
</dbReference>
<reference evidence="2 3" key="1">
    <citation type="journal article" date="2011" name="J. Bacteriol.">
        <title>Genome sequence of the mercury-methylating and pleomorphic Desulfovibrio africanus Strain Walvis Bay.</title>
        <authorList>
            <person name="Brown S.D."/>
            <person name="Wall J.D."/>
            <person name="Kucken A.M."/>
            <person name="Gilmour C.C."/>
            <person name="Podar M."/>
            <person name="Brandt C.C."/>
            <person name="Teshima H."/>
            <person name="Detter J.C."/>
            <person name="Han C.S."/>
            <person name="Land M.L."/>
            <person name="Lucas S."/>
            <person name="Han J."/>
            <person name="Pennacchio L."/>
            <person name="Nolan M."/>
            <person name="Pitluck S."/>
            <person name="Woyke T."/>
            <person name="Goodwin L."/>
            <person name="Palumbo A.V."/>
            <person name="Elias D.A."/>
        </authorList>
    </citation>
    <scope>NUCLEOTIDE SEQUENCE [LARGE SCALE GENOMIC DNA]</scope>
    <source>
        <strain evidence="2 3">Walvis Bay</strain>
    </source>
</reference>
<evidence type="ECO:0000313" key="3">
    <source>
        <dbReference type="Proteomes" id="UP000007844"/>
    </source>
</evidence>
<name>F3YVP9_DESAF</name>
<evidence type="ECO:0000313" key="2">
    <source>
        <dbReference type="EMBL" id="EGJ48785.1"/>
    </source>
</evidence>
<dbReference type="PROSITE" id="PS51257">
    <property type="entry name" value="PROKAR_LIPOPROTEIN"/>
    <property type="match status" value="1"/>
</dbReference>
<dbReference type="eggNOG" id="ENOG50336RP">
    <property type="taxonomic scope" value="Bacteria"/>
</dbReference>
<gene>
    <name evidence="2" type="ORF">Desaf_0430</name>
</gene>
<keyword evidence="3" id="KW-1185">Reference proteome</keyword>
<dbReference type="KEGG" id="daf:Desaf_0430"/>
<protein>
    <recommendedName>
        <fullName evidence="4">Lipoprotein</fullName>
    </recommendedName>
</protein>
<proteinExistence type="predicted"/>